<dbReference type="InterPro" id="IPR051906">
    <property type="entry name" value="TolC-like"/>
</dbReference>
<evidence type="ECO:0000313" key="9">
    <source>
        <dbReference type="Proteomes" id="UP001239462"/>
    </source>
</evidence>
<evidence type="ECO:0000313" key="8">
    <source>
        <dbReference type="EMBL" id="MDM4018397.1"/>
    </source>
</evidence>
<dbReference type="EMBL" id="JASZZN010000021">
    <property type="protein sequence ID" value="MDM4018397.1"/>
    <property type="molecule type" value="Genomic_DNA"/>
</dbReference>
<evidence type="ECO:0000256" key="4">
    <source>
        <dbReference type="ARBA" id="ARBA00023136"/>
    </source>
</evidence>
<keyword evidence="3" id="KW-0812">Transmembrane</keyword>
<comment type="subcellular location">
    <subcellularLocation>
        <location evidence="1">Cell outer membrane</location>
    </subcellularLocation>
</comment>
<evidence type="ECO:0000256" key="3">
    <source>
        <dbReference type="ARBA" id="ARBA00022692"/>
    </source>
</evidence>
<accession>A0ABT7PPG4</accession>
<feature type="region of interest" description="Disordered" evidence="6">
    <location>
        <begin position="727"/>
        <end position="747"/>
    </location>
</feature>
<gene>
    <name evidence="8" type="ORF">QTN89_23295</name>
</gene>
<organism evidence="8 9">
    <name type="scientific">Roseiconus lacunae</name>
    <dbReference type="NCBI Taxonomy" id="2605694"/>
    <lineage>
        <taxon>Bacteria</taxon>
        <taxon>Pseudomonadati</taxon>
        <taxon>Planctomycetota</taxon>
        <taxon>Planctomycetia</taxon>
        <taxon>Pirellulales</taxon>
        <taxon>Pirellulaceae</taxon>
        <taxon>Roseiconus</taxon>
    </lineage>
</organism>
<proteinExistence type="predicted"/>
<evidence type="ECO:0000256" key="5">
    <source>
        <dbReference type="ARBA" id="ARBA00023237"/>
    </source>
</evidence>
<sequence>MNRSLFRFAAYLQLVLAIVLATGCTPTQPFFINESPDLKHYLDTATSIEYPDVDAPSMPEAVESLPPLTVGNHDYQFWNLTLEECVGMALQNARFILANGGTSETQQNLAAQFVSGQPGQFGSIYDVALQQTTTQSAALATDGSGNRLLPRGAVRANQIGGVEDALAEFDAVASGFIDLSTTDRPQNVGSGNSINPQISVGQNTTQQAALSKRLATGGVVTLRQQTIYSRNNSQISAFSRLYPSDYTALVEAQIQHPLARNRGTYINRIPVMLASMNEDIAIATYEAQVRNLVRNVEVAYWDLYLSYRAVSTATIARDSAQATAQFTKLNLQKGFATNQEVSQAVAQYWNLHRRLIGALAGSNLPGDDPRGVYGRERALRELIGLAPTDERLIRPIDEPTIARVEFDWWESVAQALYLSPELRDKKYRIKQGELELALAKNQVLPDVNLSFLYRWVGLGDTLGPPDRADRFPADGSSALAELTSGDYQEAQVRLDISMPVGLRREYARIRNAQMTLKSRQDNLADSERLLISQLSDAVAKVASHYSLLQSAANEWQATEQEVDARLLEYRKGIRDVNVVLQSQQRRAEAQISYYRALTEYNKSINYVDMLKGTLLVNNGITLREGPWNSKAYCDALERARERAAGHQLQYGVTRPGVIRQGAVKDADTAAKMFGFGDKAAPDQDLQLFSPSPNDVPAIPETSLREFESTGQLTTPDPTMPRYVPVPKDADGNKPAAKAVDSLDAPSSVLVPNEPLSQTARPVGSVQQASHQSAGIQSAIGSGVVNQSSHVRPAVADPNGAPIPVRRKRIELQSGTQSK</sequence>
<dbReference type="PROSITE" id="PS51257">
    <property type="entry name" value="PROKAR_LIPOPROTEIN"/>
    <property type="match status" value="1"/>
</dbReference>
<reference evidence="8 9" key="1">
    <citation type="submission" date="2023-06" db="EMBL/GenBank/DDBJ databases">
        <title>Roseiconus lacunae JC819 isolated from Gulf of Mannar region, Tamil Nadu.</title>
        <authorList>
            <person name="Pk S."/>
            <person name="Ch S."/>
            <person name="Ch V.R."/>
        </authorList>
    </citation>
    <scope>NUCLEOTIDE SEQUENCE [LARGE SCALE GENOMIC DNA]</scope>
    <source>
        <strain evidence="8 9">JC819</strain>
    </source>
</reference>
<comment type="caution">
    <text evidence="8">The sequence shown here is derived from an EMBL/GenBank/DDBJ whole genome shotgun (WGS) entry which is preliminary data.</text>
</comment>
<dbReference type="Proteomes" id="UP001239462">
    <property type="component" value="Unassembled WGS sequence"/>
</dbReference>
<evidence type="ECO:0000256" key="1">
    <source>
        <dbReference type="ARBA" id="ARBA00004442"/>
    </source>
</evidence>
<dbReference type="PANTHER" id="PTHR30026:SF23">
    <property type="entry name" value="TO APRF-PUTATIVE OUTER MEMBRANE EFFLUX PROTEIN OR SECRETED ALKALINE PHOSPHATASE-RELATED"/>
    <property type="match status" value="1"/>
</dbReference>
<keyword evidence="4" id="KW-0472">Membrane</keyword>
<feature type="chain" id="PRO_5047217281" evidence="7">
    <location>
        <begin position="22"/>
        <end position="818"/>
    </location>
</feature>
<dbReference type="RefSeq" id="WP_289166205.1">
    <property type="nucleotide sequence ID" value="NZ_JASZZN010000021.1"/>
</dbReference>
<feature type="region of interest" description="Disordered" evidence="6">
    <location>
        <begin position="763"/>
        <end position="818"/>
    </location>
</feature>
<evidence type="ECO:0000256" key="7">
    <source>
        <dbReference type="SAM" id="SignalP"/>
    </source>
</evidence>
<keyword evidence="7" id="KW-0732">Signal</keyword>
<evidence type="ECO:0000256" key="2">
    <source>
        <dbReference type="ARBA" id="ARBA00022452"/>
    </source>
</evidence>
<dbReference type="PANTHER" id="PTHR30026">
    <property type="entry name" value="OUTER MEMBRANE PROTEIN TOLC"/>
    <property type="match status" value="1"/>
</dbReference>
<dbReference type="SUPFAM" id="SSF56954">
    <property type="entry name" value="Outer membrane efflux proteins (OEP)"/>
    <property type="match status" value="1"/>
</dbReference>
<feature type="compositionally biased region" description="Polar residues" evidence="6">
    <location>
        <begin position="763"/>
        <end position="789"/>
    </location>
</feature>
<evidence type="ECO:0000256" key="6">
    <source>
        <dbReference type="SAM" id="MobiDB-lite"/>
    </source>
</evidence>
<keyword evidence="5" id="KW-0998">Cell outer membrane</keyword>
<name>A0ABT7PPG4_9BACT</name>
<feature type="signal peptide" evidence="7">
    <location>
        <begin position="1"/>
        <end position="21"/>
    </location>
</feature>
<dbReference type="Gene3D" id="1.20.1600.10">
    <property type="entry name" value="Outer membrane efflux proteins (OEP)"/>
    <property type="match status" value="1"/>
</dbReference>
<keyword evidence="9" id="KW-1185">Reference proteome</keyword>
<keyword evidence="2" id="KW-1134">Transmembrane beta strand</keyword>
<protein>
    <submittedName>
        <fullName evidence="8">TolC family protein</fullName>
    </submittedName>
</protein>